<evidence type="ECO:0000256" key="2">
    <source>
        <dbReference type="ARBA" id="ARBA00022692"/>
    </source>
</evidence>
<organism evidence="6 7">
    <name type="scientific">Aquibaculum arenosum</name>
    <dbReference type="NCBI Taxonomy" id="3032591"/>
    <lineage>
        <taxon>Bacteria</taxon>
        <taxon>Pseudomonadati</taxon>
        <taxon>Pseudomonadota</taxon>
        <taxon>Alphaproteobacteria</taxon>
        <taxon>Rhodospirillales</taxon>
        <taxon>Rhodovibrionaceae</taxon>
        <taxon>Aquibaculum</taxon>
    </lineage>
</organism>
<feature type="transmembrane region" description="Helical" evidence="5">
    <location>
        <begin position="93"/>
        <end position="111"/>
    </location>
</feature>
<feature type="transmembrane region" description="Helical" evidence="5">
    <location>
        <begin position="154"/>
        <end position="177"/>
    </location>
</feature>
<keyword evidence="4 5" id="KW-0472">Membrane</keyword>
<feature type="transmembrane region" description="Helical" evidence="5">
    <location>
        <begin position="57"/>
        <end position="78"/>
    </location>
</feature>
<dbReference type="InterPro" id="IPR002781">
    <property type="entry name" value="TM_pro_TauE-like"/>
</dbReference>
<sequence>MEALDLGTLAHFVIMLVIAGAIAGTMAGLLGVGGGMIIVPVLLYMFTLLEVAEAHRMHLAVGTSLATIVVTSVMSVRAHRKRGSIDWNIFKAWAPWIVLGVVVGSVIAAWLDASGLKIVFGGMALLVAAYMAFVREGYVLAQEPPRGAAKAATASVIGGLSTLIGIGGGTFTVPTLVLCSIKPLIAVGTASAIGILIAVPGSLGFILSGLDKTEGMPPFTIGYVNIAAFLALIPMTSLFAPVGARIAHAISSRWLRRAFALFLLVNGVNILLSA</sequence>
<feature type="transmembrane region" description="Helical" evidence="5">
    <location>
        <begin position="12"/>
        <end position="45"/>
    </location>
</feature>
<reference evidence="6 7" key="1">
    <citation type="submission" date="2023-03" db="EMBL/GenBank/DDBJ databases">
        <title>Fodinicurvata sp. CAU 1616 isolated from sea sendiment.</title>
        <authorList>
            <person name="Kim W."/>
        </authorList>
    </citation>
    <scope>NUCLEOTIDE SEQUENCE [LARGE SCALE GENOMIC DNA]</scope>
    <source>
        <strain evidence="6 7">CAU 1616</strain>
    </source>
</reference>
<keyword evidence="2 5" id="KW-0812">Transmembrane</keyword>
<comment type="caution">
    <text evidence="6">The sequence shown here is derived from an EMBL/GenBank/DDBJ whole genome shotgun (WGS) entry which is preliminary data.</text>
</comment>
<evidence type="ECO:0000256" key="4">
    <source>
        <dbReference type="ARBA" id="ARBA00023136"/>
    </source>
</evidence>
<name>A0ABT5YLH8_9PROT</name>
<keyword evidence="5" id="KW-1003">Cell membrane</keyword>
<proteinExistence type="inferred from homology"/>
<feature type="transmembrane region" description="Helical" evidence="5">
    <location>
        <begin position="118"/>
        <end position="134"/>
    </location>
</feature>
<protein>
    <recommendedName>
        <fullName evidence="5">Probable membrane transporter protein</fullName>
    </recommendedName>
</protein>
<dbReference type="RefSeq" id="WP_275821375.1">
    <property type="nucleotide sequence ID" value="NZ_JARHUD010000003.1"/>
</dbReference>
<feature type="transmembrane region" description="Helical" evidence="5">
    <location>
        <begin position="184"/>
        <end position="207"/>
    </location>
</feature>
<dbReference type="Pfam" id="PF01925">
    <property type="entry name" value="TauE"/>
    <property type="match status" value="1"/>
</dbReference>
<evidence type="ECO:0000256" key="1">
    <source>
        <dbReference type="ARBA" id="ARBA00004141"/>
    </source>
</evidence>
<comment type="similarity">
    <text evidence="5">Belongs to the 4-toluene sulfonate uptake permease (TSUP) (TC 2.A.102) family.</text>
</comment>
<dbReference type="PANTHER" id="PTHR43483">
    <property type="entry name" value="MEMBRANE TRANSPORTER PROTEIN HI_0806-RELATED"/>
    <property type="match status" value="1"/>
</dbReference>
<keyword evidence="3 5" id="KW-1133">Transmembrane helix</keyword>
<dbReference type="PANTHER" id="PTHR43483:SF3">
    <property type="entry name" value="MEMBRANE TRANSPORTER PROTEIN HI_0806-RELATED"/>
    <property type="match status" value="1"/>
</dbReference>
<keyword evidence="7" id="KW-1185">Reference proteome</keyword>
<feature type="transmembrane region" description="Helical" evidence="5">
    <location>
        <begin position="254"/>
        <end position="272"/>
    </location>
</feature>
<comment type="subcellular location">
    <subcellularLocation>
        <location evidence="5">Cell membrane</location>
        <topology evidence="5">Multi-pass membrane protein</topology>
    </subcellularLocation>
    <subcellularLocation>
        <location evidence="1">Membrane</location>
        <topology evidence="1">Multi-pass membrane protein</topology>
    </subcellularLocation>
</comment>
<evidence type="ECO:0000313" key="7">
    <source>
        <dbReference type="Proteomes" id="UP001215503"/>
    </source>
</evidence>
<accession>A0ABT5YLH8</accession>
<gene>
    <name evidence="6" type="ORF">P2G67_06905</name>
</gene>
<dbReference type="Proteomes" id="UP001215503">
    <property type="component" value="Unassembled WGS sequence"/>
</dbReference>
<dbReference type="EMBL" id="JARHUD010000003">
    <property type="protein sequence ID" value="MDF2095703.1"/>
    <property type="molecule type" value="Genomic_DNA"/>
</dbReference>
<evidence type="ECO:0000256" key="3">
    <source>
        <dbReference type="ARBA" id="ARBA00022989"/>
    </source>
</evidence>
<evidence type="ECO:0000256" key="5">
    <source>
        <dbReference type="RuleBase" id="RU363041"/>
    </source>
</evidence>
<evidence type="ECO:0000313" key="6">
    <source>
        <dbReference type="EMBL" id="MDF2095703.1"/>
    </source>
</evidence>
<feature type="transmembrane region" description="Helical" evidence="5">
    <location>
        <begin position="219"/>
        <end position="242"/>
    </location>
</feature>